<evidence type="ECO:0000256" key="3">
    <source>
        <dbReference type="ARBA" id="ARBA00022603"/>
    </source>
</evidence>
<dbReference type="Pfam" id="PF00590">
    <property type="entry name" value="TP_methylase"/>
    <property type="match status" value="1"/>
</dbReference>
<dbReference type="InterPro" id="IPR035996">
    <property type="entry name" value="4pyrrol_Methylase_sf"/>
</dbReference>
<dbReference type="GO" id="GO:0008168">
    <property type="term" value="F:methyltransferase activity"/>
    <property type="evidence" value="ECO:0007669"/>
    <property type="project" value="UniProtKB-KW"/>
</dbReference>
<keyword evidence="3 7" id="KW-0489">Methyltransferase</keyword>
<protein>
    <submittedName>
        <fullName evidence="7">Tetrapyrrole methylase</fullName>
    </submittedName>
</protein>
<organism evidence="7 8">
    <name type="scientific">Brachyspira catarrhinii</name>
    <dbReference type="NCBI Taxonomy" id="2528966"/>
    <lineage>
        <taxon>Bacteria</taxon>
        <taxon>Pseudomonadati</taxon>
        <taxon>Spirochaetota</taxon>
        <taxon>Spirochaetia</taxon>
        <taxon>Brachyspirales</taxon>
        <taxon>Brachyspiraceae</taxon>
        <taxon>Brachyspira</taxon>
    </lineage>
</organism>
<dbReference type="PIRSF" id="PIRSF005917">
    <property type="entry name" value="MTase_YraL"/>
    <property type="match status" value="1"/>
</dbReference>
<dbReference type="GO" id="GO:0032259">
    <property type="term" value="P:methylation"/>
    <property type="evidence" value="ECO:0007669"/>
    <property type="project" value="UniProtKB-KW"/>
</dbReference>
<dbReference type="EMBL" id="SJDU01000170">
    <property type="protein sequence ID" value="TKZ35067.1"/>
    <property type="molecule type" value="Genomic_DNA"/>
</dbReference>
<dbReference type="Gene3D" id="3.40.1010.10">
    <property type="entry name" value="Cobalt-precorrin-4 Transmethylase, Domain 1"/>
    <property type="match status" value="1"/>
</dbReference>
<accession>A0ABY2TT57</accession>
<keyword evidence="8" id="KW-1185">Reference proteome</keyword>
<evidence type="ECO:0000256" key="5">
    <source>
        <dbReference type="ARBA" id="ARBA00022691"/>
    </source>
</evidence>
<reference evidence="7 8" key="1">
    <citation type="journal article" date="2019" name="Anaerobe">
        <title>Brachyspira catarrhinii sp. nov., an anaerobic intestinal spirochaete isolated from vervet monkeys may have been misidentified as Brachyspira aalborgi in previous studies.</title>
        <authorList>
            <person name="Phillips N.D."/>
            <person name="La T."/>
            <person name="Hampson D.J."/>
        </authorList>
    </citation>
    <scope>NUCLEOTIDE SEQUENCE [LARGE SCALE GENOMIC DNA]</scope>
    <source>
        <strain evidence="7 8">Z12</strain>
    </source>
</reference>
<evidence type="ECO:0000259" key="6">
    <source>
        <dbReference type="Pfam" id="PF00590"/>
    </source>
</evidence>
<evidence type="ECO:0000256" key="1">
    <source>
        <dbReference type="ARBA" id="ARBA00022490"/>
    </source>
</evidence>
<sequence length="226" mass="26243">MYMLYIAARDIGNYKDNTERLKEILIKSDLILVESFREATTLFKVLNINIEREKLIEFSEHTKQKDIYEIIEKILNCEISTLISDCGTPVLEDPGKILLEYCYSNNIKVSPIPGVSGITAAIMCLPFNFKEFYYAGLLSRDDKERERKLIYLKKLNIPIIILDTPYRMNKVLNAIKKVYSKNKIVGLCLDLTTEKEEIIIDEIGNICERFNKNNDKNKREFVIVIS</sequence>
<evidence type="ECO:0000313" key="8">
    <source>
        <dbReference type="Proteomes" id="UP000310168"/>
    </source>
</evidence>
<keyword evidence="5" id="KW-0949">S-adenosyl-L-methionine</keyword>
<keyword evidence="4" id="KW-0808">Transferase</keyword>
<keyword evidence="1" id="KW-0963">Cytoplasm</keyword>
<proteinExistence type="predicted"/>
<dbReference type="PANTHER" id="PTHR46111:SF1">
    <property type="entry name" value="RIBOSOMAL RNA SMALL SUBUNIT METHYLTRANSFERASE I"/>
    <property type="match status" value="1"/>
</dbReference>
<dbReference type="Proteomes" id="UP000310168">
    <property type="component" value="Unassembled WGS sequence"/>
</dbReference>
<name>A0ABY2TT57_9SPIR</name>
<dbReference type="InterPro" id="IPR008189">
    <property type="entry name" value="rRNA_ssu_MeTfrase_I"/>
</dbReference>
<dbReference type="SUPFAM" id="SSF53790">
    <property type="entry name" value="Tetrapyrrole methylase"/>
    <property type="match status" value="1"/>
</dbReference>
<dbReference type="Gene3D" id="3.30.950.10">
    <property type="entry name" value="Methyltransferase, Cobalt-precorrin-4 Transmethylase, Domain 2"/>
    <property type="match status" value="1"/>
</dbReference>
<gene>
    <name evidence="7" type="ORF">EZH24_07225</name>
</gene>
<feature type="domain" description="Tetrapyrrole methylase" evidence="6">
    <location>
        <begin position="4"/>
        <end position="205"/>
    </location>
</feature>
<evidence type="ECO:0000256" key="4">
    <source>
        <dbReference type="ARBA" id="ARBA00022679"/>
    </source>
</evidence>
<dbReference type="InterPro" id="IPR000878">
    <property type="entry name" value="4pyrrol_Mease"/>
</dbReference>
<dbReference type="InterPro" id="IPR014776">
    <property type="entry name" value="4pyrrole_Mease_sub2"/>
</dbReference>
<evidence type="ECO:0000313" key="7">
    <source>
        <dbReference type="EMBL" id="TKZ35067.1"/>
    </source>
</evidence>
<evidence type="ECO:0000256" key="2">
    <source>
        <dbReference type="ARBA" id="ARBA00022552"/>
    </source>
</evidence>
<dbReference type="InterPro" id="IPR014777">
    <property type="entry name" value="4pyrrole_Mease_sub1"/>
</dbReference>
<comment type="caution">
    <text evidence="7">The sequence shown here is derived from an EMBL/GenBank/DDBJ whole genome shotgun (WGS) entry which is preliminary data.</text>
</comment>
<keyword evidence="2" id="KW-0698">rRNA processing</keyword>
<dbReference type="PANTHER" id="PTHR46111">
    <property type="entry name" value="RIBOSOMAL RNA SMALL SUBUNIT METHYLTRANSFERASE I"/>
    <property type="match status" value="1"/>
</dbReference>